<feature type="domain" description="MOSC" evidence="1">
    <location>
        <begin position="29"/>
        <end position="168"/>
    </location>
</feature>
<dbReference type="SUPFAM" id="SSF50800">
    <property type="entry name" value="PK beta-barrel domain-like"/>
    <property type="match status" value="1"/>
</dbReference>
<dbReference type="RefSeq" id="WP_394513774.1">
    <property type="nucleotide sequence ID" value="NZ_JBIGHX010000010.1"/>
</dbReference>
<evidence type="ECO:0000259" key="1">
    <source>
        <dbReference type="PROSITE" id="PS51340"/>
    </source>
</evidence>
<dbReference type="PROSITE" id="PS51340">
    <property type="entry name" value="MOSC"/>
    <property type="match status" value="1"/>
</dbReference>
<dbReference type="Gene3D" id="2.40.33.20">
    <property type="entry name" value="PK beta-barrel domain-like"/>
    <property type="match status" value="1"/>
</dbReference>
<gene>
    <name evidence="2" type="ORF">ACG04Q_22630</name>
</gene>
<evidence type="ECO:0000313" key="2">
    <source>
        <dbReference type="EMBL" id="MFG6464383.1"/>
    </source>
</evidence>
<dbReference type="Pfam" id="PF03473">
    <property type="entry name" value="MOSC"/>
    <property type="match status" value="1"/>
</dbReference>
<keyword evidence="3" id="KW-1185">Reference proteome</keyword>
<comment type="caution">
    <text evidence="2">The sequence shown here is derived from an EMBL/GenBank/DDBJ whole genome shotgun (WGS) entry which is preliminary data.</text>
</comment>
<dbReference type="Proteomes" id="UP001606302">
    <property type="component" value="Unassembled WGS sequence"/>
</dbReference>
<protein>
    <submittedName>
        <fullName evidence="2">MOSC domain-containing protein</fullName>
    </submittedName>
</protein>
<name>A0ABW7GQW5_9BURK</name>
<sequence>MQLLSVNTARVEHFVATNGERLDSAIRKRPREGRIAVGPLGLAGDEQADPSVHGGLSKAVYAYPQEHYAVWAAMRQQAQVAGDLPPGSLGENLTLQGLLETRAWIGDVLRFPDCELVVSEPRQPCFKLAAHLGFAHAVKMMAQSGYCGFYLAVKREGTIAAGEAFELVPGPREVGIAELFKAKMRRKA</sequence>
<dbReference type="PANTHER" id="PTHR30212">
    <property type="entry name" value="PROTEIN YIIM"/>
    <property type="match status" value="1"/>
</dbReference>
<dbReference type="InterPro" id="IPR011037">
    <property type="entry name" value="Pyrv_Knase-like_insert_dom_sf"/>
</dbReference>
<dbReference type="InterPro" id="IPR052353">
    <property type="entry name" value="Benzoxazolinone_Detox_Enz"/>
</dbReference>
<evidence type="ECO:0000313" key="3">
    <source>
        <dbReference type="Proteomes" id="UP001606302"/>
    </source>
</evidence>
<reference evidence="2 3" key="1">
    <citation type="submission" date="2024-08" db="EMBL/GenBank/DDBJ databases">
        <authorList>
            <person name="Lu H."/>
        </authorList>
    </citation>
    <scope>NUCLEOTIDE SEQUENCE [LARGE SCALE GENOMIC DNA]</scope>
    <source>
        <strain evidence="2 3">DXS20W</strain>
    </source>
</reference>
<dbReference type="EMBL" id="JBIGHX010000010">
    <property type="protein sequence ID" value="MFG6464383.1"/>
    <property type="molecule type" value="Genomic_DNA"/>
</dbReference>
<dbReference type="InterPro" id="IPR005302">
    <property type="entry name" value="MoCF_Sase_C"/>
</dbReference>
<organism evidence="2 3">
    <name type="scientific">Pelomonas lactea</name>
    <dbReference type="NCBI Taxonomy" id="3299030"/>
    <lineage>
        <taxon>Bacteria</taxon>
        <taxon>Pseudomonadati</taxon>
        <taxon>Pseudomonadota</taxon>
        <taxon>Betaproteobacteria</taxon>
        <taxon>Burkholderiales</taxon>
        <taxon>Sphaerotilaceae</taxon>
        <taxon>Roseateles</taxon>
    </lineage>
</organism>
<dbReference type="PANTHER" id="PTHR30212:SF2">
    <property type="entry name" value="PROTEIN YIIM"/>
    <property type="match status" value="1"/>
</dbReference>
<accession>A0ABW7GQW5</accession>
<proteinExistence type="predicted"/>